<keyword evidence="5 6" id="KW-0472">Membrane</keyword>
<evidence type="ECO:0000256" key="5">
    <source>
        <dbReference type="ARBA" id="ARBA00023136"/>
    </source>
</evidence>
<feature type="transmembrane region" description="Helical" evidence="6">
    <location>
        <begin position="63"/>
        <end position="82"/>
    </location>
</feature>
<evidence type="ECO:0000256" key="1">
    <source>
        <dbReference type="ARBA" id="ARBA00004651"/>
    </source>
</evidence>
<dbReference type="AlphaFoldDB" id="A0A437QP06"/>
<evidence type="ECO:0000256" key="4">
    <source>
        <dbReference type="ARBA" id="ARBA00022989"/>
    </source>
</evidence>
<keyword evidence="3 6" id="KW-0812">Transmembrane</keyword>
<dbReference type="OrthoDB" id="385012at2"/>
<dbReference type="RefSeq" id="WP_127765754.1">
    <property type="nucleotide sequence ID" value="NZ_SADE01000002.1"/>
</dbReference>
<gene>
    <name evidence="7" type="ORF">EOI86_13770</name>
</gene>
<dbReference type="Pfam" id="PF03788">
    <property type="entry name" value="LrgA"/>
    <property type="match status" value="1"/>
</dbReference>
<comment type="caution">
    <text evidence="7">The sequence shown here is derived from an EMBL/GenBank/DDBJ whole genome shotgun (WGS) entry which is preliminary data.</text>
</comment>
<name>A0A437QP06_9PROT</name>
<keyword evidence="4 6" id="KW-1133">Transmembrane helix</keyword>
<protein>
    <submittedName>
        <fullName evidence="7">CidA/LrgA family protein</fullName>
    </submittedName>
</protein>
<proteinExistence type="predicted"/>
<evidence type="ECO:0000313" key="8">
    <source>
        <dbReference type="Proteomes" id="UP000287447"/>
    </source>
</evidence>
<sequence>MPLGFITLLLVCQLAGEVIRLALDLPVPGPVIGMALLFGGLVIKGSVPDGLASASSGLLQHLALLFVPAGVGVITHIGLLQAEWRPVAAALVGSTLAAIVVTALVLHWLMPKSDGTK</sequence>
<feature type="transmembrane region" description="Helical" evidence="6">
    <location>
        <begin position="25"/>
        <end position="43"/>
    </location>
</feature>
<organism evidence="7 8">
    <name type="scientific">Hwanghaeella grinnelliae</name>
    <dbReference type="NCBI Taxonomy" id="2500179"/>
    <lineage>
        <taxon>Bacteria</taxon>
        <taxon>Pseudomonadati</taxon>
        <taxon>Pseudomonadota</taxon>
        <taxon>Alphaproteobacteria</taxon>
        <taxon>Rhodospirillales</taxon>
        <taxon>Rhodospirillaceae</taxon>
        <taxon>Hwanghaeella</taxon>
    </lineage>
</organism>
<evidence type="ECO:0000256" key="6">
    <source>
        <dbReference type="SAM" id="Phobius"/>
    </source>
</evidence>
<dbReference type="InterPro" id="IPR005538">
    <property type="entry name" value="LrgA/CidA"/>
</dbReference>
<comment type="subcellular location">
    <subcellularLocation>
        <location evidence="1">Cell membrane</location>
        <topology evidence="1">Multi-pass membrane protein</topology>
    </subcellularLocation>
</comment>
<keyword evidence="8" id="KW-1185">Reference proteome</keyword>
<evidence type="ECO:0000256" key="2">
    <source>
        <dbReference type="ARBA" id="ARBA00022475"/>
    </source>
</evidence>
<evidence type="ECO:0000256" key="3">
    <source>
        <dbReference type="ARBA" id="ARBA00022692"/>
    </source>
</evidence>
<dbReference type="GO" id="GO:0005886">
    <property type="term" value="C:plasma membrane"/>
    <property type="evidence" value="ECO:0007669"/>
    <property type="project" value="UniProtKB-SubCell"/>
</dbReference>
<accession>A0A437QP06</accession>
<dbReference type="PANTHER" id="PTHR33931:SF2">
    <property type="entry name" value="HOLIN-LIKE PROTEIN CIDA"/>
    <property type="match status" value="1"/>
</dbReference>
<feature type="transmembrane region" description="Helical" evidence="6">
    <location>
        <begin position="88"/>
        <end position="109"/>
    </location>
</feature>
<dbReference type="EMBL" id="SADE01000002">
    <property type="protein sequence ID" value="RVU36278.1"/>
    <property type="molecule type" value="Genomic_DNA"/>
</dbReference>
<evidence type="ECO:0000313" key="7">
    <source>
        <dbReference type="EMBL" id="RVU36278.1"/>
    </source>
</evidence>
<reference evidence="8" key="1">
    <citation type="submission" date="2019-01" db="EMBL/GenBank/DDBJ databases">
        <title>Gri0909 isolated from a small marine red alga.</title>
        <authorList>
            <person name="Kim J."/>
            <person name="Jeong S.E."/>
            <person name="Jeon C.O."/>
        </authorList>
    </citation>
    <scope>NUCLEOTIDE SEQUENCE [LARGE SCALE GENOMIC DNA]</scope>
    <source>
        <strain evidence="8">Gri0909</strain>
    </source>
</reference>
<keyword evidence="2" id="KW-1003">Cell membrane</keyword>
<dbReference type="PANTHER" id="PTHR33931">
    <property type="entry name" value="HOLIN-LIKE PROTEIN CIDA-RELATED"/>
    <property type="match status" value="1"/>
</dbReference>
<dbReference type="Proteomes" id="UP000287447">
    <property type="component" value="Unassembled WGS sequence"/>
</dbReference>